<dbReference type="Proteomes" id="UP000828390">
    <property type="component" value="Unassembled WGS sequence"/>
</dbReference>
<keyword evidence="1" id="KW-1133">Transmembrane helix</keyword>
<sequence>MKLIKSSRLSHMNQDTLEALDDDRGCMQTDHHSMITRQKGLSTTGWTVDLGHATSQATRLNFKSQLPGPSHYFGGRGLQPLGGGIFAAFPFLGEFFTYSLIISFVQVCTIFIAFFII</sequence>
<dbReference type="EMBL" id="JAIWYP010000015">
    <property type="protein sequence ID" value="KAH3699714.1"/>
    <property type="molecule type" value="Genomic_DNA"/>
</dbReference>
<dbReference type="AlphaFoldDB" id="A0A9D3YJ32"/>
<gene>
    <name evidence="2" type="ORF">DPMN_074674</name>
</gene>
<feature type="transmembrane region" description="Helical" evidence="1">
    <location>
        <begin position="95"/>
        <end position="116"/>
    </location>
</feature>
<keyword evidence="1" id="KW-0472">Membrane</keyword>
<keyword evidence="3" id="KW-1185">Reference proteome</keyword>
<comment type="caution">
    <text evidence="2">The sequence shown here is derived from an EMBL/GenBank/DDBJ whole genome shotgun (WGS) entry which is preliminary data.</text>
</comment>
<protein>
    <submittedName>
        <fullName evidence="2">Uncharacterized protein</fullName>
    </submittedName>
</protein>
<proteinExistence type="predicted"/>
<evidence type="ECO:0000313" key="2">
    <source>
        <dbReference type="EMBL" id="KAH3699714.1"/>
    </source>
</evidence>
<accession>A0A9D3YJ32</accession>
<reference evidence="2" key="1">
    <citation type="journal article" date="2019" name="bioRxiv">
        <title>The Genome of the Zebra Mussel, Dreissena polymorpha: A Resource for Invasive Species Research.</title>
        <authorList>
            <person name="McCartney M.A."/>
            <person name="Auch B."/>
            <person name="Kono T."/>
            <person name="Mallez S."/>
            <person name="Zhang Y."/>
            <person name="Obille A."/>
            <person name="Becker A."/>
            <person name="Abrahante J.E."/>
            <person name="Garbe J."/>
            <person name="Badalamenti J.P."/>
            <person name="Herman A."/>
            <person name="Mangelson H."/>
            <person name="Liachko I."/>
            <person name="Sullivan S."/>
            <person name="Sone E.D."/>
            <person name="Koren S."/>
            <person name="Silverstein K.A.T."/>
            <person name="Beckman K.B."/>
            <person name="Gohl D.M."/>
        </authorList>
    </citation>
    <scope>NUCLEOTIDE SEQUENCE</scope>
    <source>
        <strain evidence="2">Duluth1</strain>
        <tissue evidence="2">Whole animal</tissue>
    </source>
</reference>
<organism evidence="2 3">
    <name type="scientific">Dreissena polymorpha</name>
    <name type="common">Zebra mussel</name>
    <name type="synonym">Mytilus polymorpha</name>
    <dbReference type="NCBI Taxonomy" id="45954"/>
    <lineage>
        <taxon>Eukaryota</taxon>
        <taxon>Metazoa</taxon>
        <taxon>Spiralia</taxon>
        <taxon>Lophotrochozoa</taxon>
        <taxon>Mollusca</taxon>
        <taxon>Bivalvia</taxon>
        <taxon>Autobranchia</taxon>
        <taxon>Heteroconchia</taxon>
        <taxon>Euheterodonta</taxon>
        <taxon>Imparidentia</taxon>
        <taxon>Neoheterodontei</taxon>
        <taxon>Myida</taxon>
        <taxon>Dreissenoidea</taxon>
        <taxon>Dreissenidae</taxon>
        <taxon>Dreissena</taxon>
    </lineage>
</organism>
<keyword evidence="1" id="KW-0812">Transmembrane</keyword>
<evidence type="ECO:0000313" key="3">
    <source>
        <dbReference type="Proteomes" id="UP000828390"/>
    </source>
</evidence>
<evidence type="ECO:0000256" key="1">
    <source>
        <dbReference type="SAM" id="Phobius"/>
    </source>
</evidence>
<reference evidence="2" key="2">
    <citation type="submission" date="2020-11" db="EMBL/GenBank/DDBJ databases">
        <authorList>
            <person name="McCartney M.A."/>
            <person name="Auch B."/>
            <person name="Kono T."/>
            <person name="Mallez S."/>
            <person name="Becker A."/>
            <person name="Gohl D.M."/>
            <person name="Silverstein K.A.T."/>
            <person name="Koren S."/>
            <person name="Bechman K.B."/>
            <person name="Herman A."/>
            <person name="Abrahante J.E."/>
            <person name="Garbe J."/>
        </authorList>
    </citation>
    <scope>NUCLEOTIDE SEQUENCE</scope>
    <source>
        <strain evidence="2">Duluth1</strain>
        <tissue evidence="2">Whole animal</tissue>
    </source>
</reference>
<name>A0A9D3YJ32_DREPO</name>